<dbReference type="Proteomes" id="UP000008281">
    <property type="component" value="Unassembled WGS sequence"/>
</dbReference>
<dbReference type="InterPro" id="IPR017853">
    <property type="entry name" value="GH"/>
</dbReference>
<evidence type="ECO:0000256" key="6">
    <source>
        <dbReference type="ARBA" id="ARBA00066938"/>
    </source>
</evidence>
<dbReference type="InterPro" id="IPR051822">
    <property type="entry name" value="Glycosyl_Hydrolase_84"/>
</dbReference>
<gene>
    <name evidence="9" type="primary">Cre-oga-1</name>
    <name evidence="9" type="ORF">CRE_16760</name>
</gene>
<dbReference type="InterPro" id="IPR011496">
    <property type="entry name" value="O-GlcNAcase_cat"/>
</dbReference>
<dbReference type="PANTHER" id="PTHR13170:SF16">
    <property type="entry name" value="PROTEIN O-GLCNACASE"/>
    <property type="match status" value="1"/>
</dbReference>
<dbReference type="GO" id="GO:0009100">
    <property type="term" value="P:glycoprotein metabolic process"/>
    <property type="evidence" value="ECO:0007669"/>
    <property type="project" value="EnsemblMetazoa"/>
</dbReference>
<evidence type="ECO:0000256" key="1">
    <source>
        <dbReference type="ARBA" id="ARBA00022801"/>
    </source>
</evidence>
<dbReference type="GO" id="GO:0004722">
    <property type="term" value="F:protein serine/threonine phosphatase activity"/>
    <property type="evidence" value="ECO:0007669"/>
    <property type="project" value="EnsemblMetazoa"/>
</dbReference>
<dbReference type="GO" id="GO:0005977">
    <property type="term" value="P:glycogen metabolic process"/>
    <property type="evidence" value="ECO:0007669"/>
    <property type="project" value="EnsemblMetazoa"/>
</dbReference>
<dbReference type="OMA" id="ICTRTYL"/>
<keyword evidence="2" id="KW-0326">Glycosidase</keyword>
<dbReference type="HOGENOM" id="CLU_009837_0_0_1"/>
<dbReference type="SUPFAM" id="SSF51445">
    <property type="entry name" value="(Trans)glycosidases"/>
    <property type="match status" value="1"/>
</dbReference>
<keyword evidence="10" id="KW-1185">Reference proteome</keyword>
<dbReference type="FunCoup" id="E3MAV6">
    <property type="interactions" value="3061"/>
</dbReference>
<dbReference type="Gene3D" id="1.20.58.240">
    <property type="entry name" value="STAT, domain 1"/>
    <property type="match status" value="1"/>
</dbReference>
<name>E3MAV6_CAERE</name>
<dbReference type="PANTHER" id="PTHR13170">
    <property type="entry name" value="O-GLCNACASE"/>
    <property type="match status" value="1"/>
</dbReference>
<dbReference type="eggNOG" id="KOG3698">
    <property type="taxonomic scope" value="Eukaryota"/>
</dbReference>
<dbReference type="Gene3D" id="3.40.630.30">
    <property type="match status" value="1"/>
</dbReference>
<evidence type="ECO:0000256" key="5">
    <source>
        <dbReference type="ARBA" id="ARBA00052136"/>
    </source>
</evidence>
<evidence type="ECO:0000256" key="3">
    <source>
        <dbReference type="ARBA" id="ARBA00030512"/>
    </source>
</evidence>
<dbReference type="GO" id="GO:0019915">
    <property type="term" value="P:lipid storage"/>
    <property type="evidence" value="ECO:0007669"/>
    <property type="project" value="EnsemblMetazoa"/>
</dbReference>
<evidence type="ECO:0000313" key="9">
    <source>
        <dbReference type="EMBL" id="EFO97330.1"/>
    </source>
</evidence>
<organism evidence="10">
    <name type="scientific">Caenorhabditis remanei</name>
    <name type="common">Caenorhabditis vulgaris</name>
    <dbReference type="NCBI Taxonomy" id="31234"/>
    <lineage>
        <taxon>Eukaryota</taxon>
        <taxon>Metazoa</taxon>
        <taxon>Ecdysozoa</taxon>
        <taxon>Nematoda</taxon>
        <taxon>Chromadorea</taxon>
        <taxon>Rhabditida</taxon>
        <taxon>Rhabditina</taxon>
        <taxon>Rhabditomorpha</taxon>
        <taxon>Rhabditoidea</taxon>
        <taxon>Rhabditidae</taxon>
        <taxon>Peloderinae</taxon>
        <taxon>Caenorhabditis</taxon>
    </lineage>
</organism>
<comment type="catalytic activity">
    <reaction evidence="5">
        <text>3-O-(N-acetyl-beta-D-glucosaminyl)-L-threonyl-[protein] + H2O = L-threonyl-[protein] + N-acetyl-D-glucosamine</text>
        <dbReference type="Rhea" id="RHEA:48892"/>
        <dbReference type="Rhea" id="RHEA-COMP:11060"/>
        <dbReference type="Rhea" id="RHEA-COMP:12252"/>
        <dbReference type="ChEBI" id="CHEBI:15377"/>
        <dbReference type="ChEBI" id="CHEBI:30013"/>
        <dbReference type="ChEBI" id="CHEBI:90840"/>
        <dbReference type="ChEBI" id="CHEBI:506227"/>
        <dbReference type="EC" id="3.2.1.169"/>
    </reaction>
</comment>
<dbReference type="AlphaFoldDB" id="E3MAV6"/>
<dbReference type="STRING" id="31234.E3MAV6"/>
<reference evidence="9" key="1">
    <citation type="submission" date="2007-07" db="EMBL/GenBank/DDBJ databases">
        <title>PCAP assembly of the Caenorhabditis remanei genome.</title>
        <authorList>
            <consortium name="The Caenorhabditis remanei Sequencing Consortium"/>
            <person name="Wilson R.K."/>
        </authorList>
    </citation>
    <scope>NUCLEOTIDE SEQUENCE [LARGE SCALE GENOMIC DNA]</scope>
    <source>
        <strain evidence="9">PB4641</strain>
    </source>
</reference>
<dbReference type="InParanoid" id="E3MAV6"/>
<feature type="domain" description="GH84" evidence="8">
    <location>
        <begin position="21"/>
        <end position="300"/>
    </location>
</feature>
<dbReference type="FunFam" id="3.20.20.80:FF:000009">
    <property type="entry name" value="O-GlcNAcase BT_4395"/>
    <property type="match status" value="1"/>
</dbReference>
<keyword evidence="1" id="KW-0378">Hydrolase</keyword>
<dbReference type="Pfam" id="PF07555">
    <property type="entry name" value="NAGidase"/>
    <property type="match status" value="1"/>
</dbReference>
<evidence type="ECO:0000256" key="4">
    <source>
        <dbReference type="ARBA" id="ARBA00050933"/>
    </source>
</evidence>
<proteinExistence type="predicted"/>
<dbReference type="PROSITE" id="PS52009">
    <property type="entry name" value="GH84"/>
    <property type="match status" value="1"/>
</dbReference>
<evidence type="ECO:0000256" key="2">
    <source>
        <dbReference type="ARBA" id="ARBA00023295"/>
    </source>
</evidence>
<evidence type="ECO:0000259" key="8">
    <source>
        <dbReference type="PROSITE" id="PS52009"/>
    </source>
</evidence>
<dbReference type="OrthoDB" id="9975416at2759"/>
<dbReference type="GO" id="GO:0009266">
    <property type="term" value="P:response to temperature stimulus"/>
    <property type="evidence" value="ECO:0007669"/>
    <property type="project" value="EnsemblMetazoa"/>
</dbReference>
<dbReference type="FunFam" id="1.20.58.240:FF:000004">
    <property type="entry name" value="O-GlcNAc selective N-Acetyl-beta-D-glucosaminidase (O-GlcNAcase)"/>
    <property type="match status" value="1"/>
</dbReference>
<comment type="catalytic activity">
    <reaction evidence="4">
        <text>3-O-(N-acetyl-beta-D-glucosaminyl)-L-seryl-[protein] + H2O = N-acetyl-D-glucosamine + L-seryl-[protein]</text>
        <dbReference type="Rhea" id="RHEA:48876"/>
        <dbReference type="Rhea" id="RHEA-COMP:9863"/>
        <dbReference type="Rhea" id="RHEA-COMP:12251"/>
        <dbReference type="ChEBI" id="CHEBI:15377"/>
        <dbReference type="ChEBI" id="CHEBI:29999"/>
        <dbReference type="ChEBI" id="CHEBI:90838"/>
        <dbReference type="ChEBI" id="CHEBI:506227"/>
        <dbReference type="EC" id="3.2.1.169"/>
    </reaction>
</comment>
<evidence type="ECO:0000256" key="7">
    <source>
        <dbReference type="ARBA" id="ARBA00076634"/>
    </source>
</evidence>
<sequence length="876" mass="100484">MEETKSDKKFNRREAILNSSYICGVVEGFYGRPWTQEQRKHLFKRQNHLGLTTYLYAPKDDMKHRSQWRLLYSNEEMTLLRSLVESARDNNVNFVYAISPGLDIVYSSDKEMDTLRKKLDQVYTTVQSVGCDSFAVLFDDIEVQMQLVDQKRFKSFAHAHVYIANKIYKYLDAKVFMFCPTEYCETRTFPTLESSPYLNTIGQCLEKDIHIMWTGPQVISRYIPVGHLARVGRVMRRKPLIWDNLHANDYDLKKIFMGPLMHRSVKMKELTSGLLLNPNGRYEANFVPIHTLSDWNAADRDLLPHESGLSEDTGNLFNIDCNTETLYIPEVSMINAATTWIDEFITPSVNNAQAPILTADVAGYVPDRRECVWLLDLPESHGVIRPEPVAPADIPTENIVQSAVPPEEPVPSELNSLAADYSQPMDMVSHLDRPQSQFGMQFQGDTGENLDDESMLSMDDDEAVPLMFSGLATTEEDIKNQRLSLLTALCEMFYLPFENGPRVKTLFRDFTWLMQNASVMKKSFKEIETLDPLQSEWLVRYDAVTEFLTNSIDAFFFITQAPNKAILTEIVPYAFEAHGCCVVLIAVARWMMQGNAMDNPENYLFDDFGSSDESWISQTGLKTDTLRVFTVMENVEQMFTTRIFLPLCMFCFDIRPFTMADKEYISGMVTVMLTNNQDLLRHRAKNFADRNITPFLNSGAQHNFVCEKVDESGHKPVCYATGHADGSAFNHYLLTYKEQLKDKYRGLIEDKTVGSARLSQEHIDFIQNSQTPIEIEDWYPRIPEHIFEKYPAWVETYFGLDSTDAYPMKKVLHVVATTLAMNGSHGYFIAISNEDVERQKYFYEIGLNDLGLSDCERFRIMGQTIRSVSRQSSSSD</sequence>
<dbReference type="GO" id="GO:0040024">
    <property type="term" value="P:dauer larval development"/>
    <property type="evidence" value="ECO:0007669"/>
    <property type="project" value="EnsemblMetazoa"/>
</dbReference>
<protein>
    <recommendedName>
        <fullName evidence="6">protein O-GlcNAcase</fullName>
        <ecNumber evidence="6">3.2.1.169</ecNumber>
    </recommendedName>
    <alternativeName>
        <fullName evidence="3">Beta-N-acetylhexosaminidase</fullName>
    </alternativeName>
    <alternativeName>
        <fullName evidence="7">Beta-hexosaminidase</fullName>
    </alternativeName>
</protein>
<evidence type="ECO:0000313" key="10">
    <source>
        <dbReference type="Proteomes" id="UP000008281"/>
    </source>
</evidence>
<dbReference type="Gene3D" id="3.20.20.80">
    <property type="entry name" value="Glycosidases"/>
    <property type="match status" value="1"/>
</dbReference>
<dbReference type="GO" id="GO:0102571">
    <property type="term" value="F:[protein]-3-O-(N-acetyl-D-glucosaminyl)-L-serine/L-threonine O-N-acetyl-alpha-D-glucosaminase activity"/>
    <property type="evidence" value="ECO:0007669"/>
    <property type="project" value="UniProtKB-EC"/>
</dbReference>
<accession>E3MAV6</accession>
<dbReference type="EMBL" id="DS268432">
    <property type="protein sequence ID" value="EFO97330.1"/>
    <property type="molecule type" value="Genomic_DNA"/>
</dbReference>
<dbReference type="GO" id="GO:0016231">
    <property type="term" value="F:beta-N-acetylglucosaminidase activity"/>
    <property type="evidence" value="ECO:0007669"/>
    <property type="project" value="TreeGrafter"/>
</dbReference>
<dbReference type="EC" id="3.2.1.169" evidence="6"/>